<comment type="caution">
    <text evidence="1">The sequence shown here is derived from an EMBL/GenBank/DDBJ whole genome shotgun (WGS) entry which is preliminary data.</text>
</comment>
<dbReference type="AlphaFoldDB" id="A0A9P6PUI8"/>
<dbReference type="Pfam" id="PF12505">
    <property type="entry name" value="DUF3712"/>
    <property type="match status" value="1"/>
</dbReference>
<protein>
    <submittedName>
        <fullName evidence="1">Uncharacterized protein</fullName>
    </submittedName>
</protein>
<gene>
    <name evidence="1" type="ORF">BG011_005783</name>
</gene>
<sequence>MKVTTSTIAAGTVALAATVLAAPLLYRPLGDTAKVLGCAVEAITKGVWTDECAQAVQIDIGGVKSIAVDDLNIDFTDPSPNILTLSSSRMVATIVDCPVFGANWPFTHIQEHDDGHEIGVFKTPKNTAIVSGNQVSSEILASTLTITAGAEDYFSNFISSMLTKPEHTVVLQGGIDVSVSLALSFMGLSEKKFDVTNIGFRSNVHLRGFSNFREIKFVSFVSLIHDTTVTPTTFTLTAKGIINNPSQLALNLGELSFRTLDSAGADVGTTILPNVNLALGDTEVTVIVTSTNEAAYLRLLAVGDTYTFVGHEMTSDDPILNKGMSAFKTNVVLPKYDGPV</sequence>
<dbReference type="InterPro" id="IPR022185">
    <property type="entry name" value="DUF3712"/>
</dbReference>
<evidence type="ECO:0000313" key="2">
    <source>
        <dbReference type="Proteomes" id="UP000726737"/>
    </source>
</evidence>
<dbReference type="EMBL" id="JAAAJA010000404">
    <property type="protein sequence ID" value="KAG0254405.1"/>
    <property type="molecule type" value="Genomic_DNA"/>
</dbReference>
<reference evidence="1" key="1">
    <citation type="journal article" date="2020" name="Fungal Divers.">
        <title>Resolving the Mortierellaceae phylogeny through synthesis of multi-gene phylogenetics and phylogenomics.</title>
        <authorList>
            <person name="Vandepol N."/>
            <person name="Liber J."/>
            <person name="Desiro A."/>
            <person name="Na H."/>
            <person name="Kennedy M."/>
            <person name="Barry K."/>
            <person name="Grigoriev I.V."/>
            <person name="Miller A.N."/>
            <person name="O'Donnell K."/>
            <person name="Stajich J.E."/>
            <person name="Bonito G."/>
        </authorList>
    </citation>
    <scope>NUCLEOTIDE SEQUENCE</scope>
    <source>
        <strain evidence="1">KOD948</strain>
    </source>
</reference>
<dbReference type="Proteomes" id="UP000726737">
    <property type="component" value="Unassembled WGS sequence"/>
</dbReference>
<name>A0A9P6PUI8_9FUNG</name>
<organism evidence="1 2">
    <name type="scientific">Mortierella polycephala</name>
    <dbReference type="NCBI Taxonomy" id="41804"/>
    <lineage>
        <taxon>Eukaryota</taxon>
        <taxon>Fungi</taxon>
        <taxon>Fungi incertae sedis</taxon>
        <taxon>Mucoromycota</taxon>
        <taxon>Mortierellomycotina</taxon>
        <taxon>Mortierellomycetes</taxon>
        <taxon>Mortierellales</taxon>
        <taxon>Mortierellaceae</taxon>
        <taxon>Mortierella</taxon>
    </lineage>
</organism>
<proteinExistence type="predicted"/>
<evidence type="ECO:0000313" key="1">
    <source>
        <dbReference type="EMBL" id="KAG0254405.1"/>
    </source>
</evidence>
<keyword evidence="2" id="KW-1185">Reference proteome</keyword>
<dbReference type="OrthoDB" id="2394524at2759"/>
<accession>A0A9P6PUI8</accession>